<name>A0A1M7LZA1_9FLAO</name>
<dbReference type="CDD" id="cd00093">
    <property type="entry name" value="HTH_XRE"/>
    <property type="match status" value="1"/>
</dbReference>
<dbReference type="STRING" id="178356.SAMN05216269_107211"/>
<evidence type="ECO:0000313" key="3">
    <source>
        <dbReference type="Proteomes" id="UP000184092"/>
    </source>
</evidence>
<dbReference type="RefSeq" id="WP_073209262.1">
    <property type="nucleotide sequence ID" value="NZ_FRCL01000007.1"/>
</dbReference>
<gene>
    <name evidence="2" type="ORF">SAMN05216269_107211</name>
</gene>
<dbReference type="OrthoDB" id="9785949at2"/>
<organism evidence="2 3">
    <name type="scientific">Flavobacterium xinjiangense</name>
    <dbReference type="NCBI Taxonomy" id="178356"/>
    <lineage>
        <taxon>Bacteria</taxon>
        <taxon>Pseudomonadati</taxon>
        <taxon>Bacteroidota</taxon>
        <taxon>Flavobacteriia</taxon>
        <taxon>Flavobacteriales</taxon>
        <taxon>Flavobacteriaceae</taxon>
        <taxon>Flavobacterium</taxon>
    </lineage>
</organism>
<accession>A0A1M7LZA1</accession>
<evidence type="ECO:0000313" key="2">
    <source>
        <dbReference type="EMBL" id="SHM83691.1"/>
    </source>
</evidence>
<dbReference type="SMART" id="SM00530">
    <property type="entry name" value="HTH_XRE"/>
    <property type="match status" value="1"/>
</dbReference>
<dbReference type="GO" id="GO:0003677">
    <property type="term" value="F:DNA binding"/>
    <property type="evidence" value="ECO:0007669"/>
    <property type="project" value="InterPro"/>
</dbReference>
<proteinExistence type="predicted"/>
<dbReference type="Gene3D" id="1.10.260.40">
    <property type="entry name" value="lambda repressor-like DNA-binding domains"/>
    <property type="match status" value="1"/>
</dbReference>
<dbReference type="SUPFAM" id="SSF47413">
    <property type="entry name" value="lambda repressor-like DNA-binding domains"/>
    <property type="match status" value="1"/>
</dbReference>
<keyword evidence="3" id="KW-1185">Reference proteome</keyword>
<dbReference type="Pfam" id="PF01381">
    <property type="entry name" value="HTH_3"/>
    <property type="match status" value="1"/>
</dbReference>
<dbReference type="InterPro" id="IPR010982">
    <property type="entry name" value="Lambda_DNA-bd_dom_sf"/>
</dbReference>
<protein>
    <submittedName>
        <fullName evidence="2">Mobile mystery protein A</fullName>
    </submittedName>
</protein>
<reference evidence="3" key="1">
    <citation type="submission" date="2016-11" db="EMBL/GenBank/DDBJ databases">
        <authorList>
            <person name="Varghese N."/>
            <person name="Submissions S."/>
        </authorList>
    </citation>
    <scope>NUCLEOTIDE SEQUENCE [LARGE SCALE GENOMIC DNA]</scope>
    <source>
        <strain evidence="3">CGMCC 1.2749</strain>
    </source>
</reference>
<dbReference type="PROSITE" id="PS50943">
    <property type="entry name" value="HTH_CROC1"/>
    <property type="match status" value="1"/>
</dbReference>
<dbReference type="AlphaFoldDB" id="A0A1M7LZA1"/>
<dbReference type="Proteomes" id="UP000184092">
    <property type="component" value="Unassembled WGS sequence"/>
</dbReference>
<dbReference type="InterPro" id="IPR001387">
    <property type="entry name" value="Cro/C1-type_HTH"/>
</dbReference>
<sequence>MRTNRQIILEQLDQKSSLLLDSKKNSVSDKGWVFSIRKGLNMTLEQLGNKLGISKQGVRKIEESEANCSISIKSLKEVARVLDMQLVYGFVPNKGSFNNYVDDKAKELAVRIVMRTHQTMQLENQGNDETVIQKAIADLALEIKQEMRRSLWD</sequence>
<evidence type="ECO:0000259" key="1">
    <source>
        <dbReference type="PROSITE" id="PS50943"/>
    </source>
</evidence>
<feature type="domain" description="HTH cro/C1-type" evidence="1">
    <location>
        <begin position="36"/>
        <end position="90"/>
    </location>
</feature>
<dbReference type="EMBL" id="FRCL01000007">
    <property type="protein sequence ID" value="SHM83691.1"/>
    <property type="molecule type" value="Genomic_DNA"/>
</dbReference>